<dbReference type="InterPro" id="IPR000014">
    <property type="entry name" value="PAS"/>
</dbReference>
<reference evidence="15 16" key="1">
    <citation type="submission" date="2018-02" db="EMBL/GenBank/DDBJ databases">
        <authorList>
            <person name="Cohen D.B."/>
            <person name="Kent A.D."/>
        </authorList>
    </citation>
    <scope>NUCLEOTIDE SEQUENCE [LARGE SCALE GENOMIC DNA]</scope>
    <source>
        <strain evidence="15 16">CCAP 1448/3</strain>
    </source>
</reference>
<dbReference type="GO" id="GO:0016020">
    <property type="term" value="C:membrane"/>
    <property type="evidence" value="ECO:0007669"/>
    <property type="project" value="UniProtKB-SubCell"/>
</dbReference>
<sequence length="765" mass="86558">MTELRVNLTNCDQEPIHIPGLIQPHGVLLVLKELKLEIIQVSHNTSELLGHQPQELLGKPLSDLLDAKQIAAIWQCLSVEFESINPLNISIKGQTKPLRFDGIVYRWDSAIVLELEPKKARQKTDFFDFYQRVRGTITKIQKAPTLLEMCQIVVKEVRRITEFERVMVYRFDTEGAGSIIAEDKPDGATPYLDLHYPASDIPQQARQLYTLNWLRLIPDVNYQPVELIPANNPATDRPLDMSLSVLRSASPIHIEYLQNMGVTASMSISLIQDRKLWGLIACHHSSPKYVPYGVRTACEFIGQVMSLELATKEANEDLDYKVRLQSLLTKFVESLSQFESFLDGIVQLESNLLDLVSASGAVVCLGEGKAKRCIHIGETPPEAALPALLDWLKHEIQLNNLFHTRSLSQVYPPAEEFKGIASGLLALAISQVHQNYILWFRPEVMQTIKWGGNPNKAVEALEDGSLQLHPRKSFTLWQETVNGYALPWKTCEIEAVAELRSLLVGVILRQADELAAVNIELKRSNDELDSFAYIASHDLKEPLRGIHNYANFLMEDYAEVLDEDGIRKLQTLVRLTQRLENLINSLLHFSRLGRTELSWQTVNLNALVQQAIATLKMSQQHSSVQFRLPRPLPTIKGDRTQLNELFTNLLSNASKYNNSPEKWVEIGFIDNSARKAPATPYSQLPTPYTFYVRDNGISIPQEHLDKIFQIFRRLHGRDEYGGGTGVGLTIARKIVERHGGEIWVESMANQGSTFYFTLPREAMDD</sequence>
<feature type="domain" description="Histidine kinase" evidence="14">
    <location>
        <begin position="534"/>
        <end position="762"/>
    </location>
</feature>
<dbReference type="Pfam" id="PF08446">
    <property type="entry name" value="PAS_2"/>
    <property type="match status" value="1"/>
</dbReference>
<evidence type="ECO:0000256" key="4">
    <source>
        <dbReference type="ARBA" id="ARBA00012438"/>
    </source>
</evidence>
<dbReference type="SMART" id="SM00065">
    <property type="entry name" value="GAF"/>
    <property type="match status" value="1"/>
</dbReference>
<dbReference type="CDD" id="cd00130">
    <property type="entry name" value="PAS"/>
    <property type="match status" value="1"/>
</dbReference>
<dbReference type="SUPFAM" id="SSF55785">
    <property type="entry name" value="PYP-like sensor domain (PAS domain)"/>
    <property type="match status" value="1"/>
</dbReference>
<protein>
    <recommendedName>
        <fullName evidence="4">histidine kinase</fullName>
        <ecNumber evidence="4">2.7.13.3</ecNumber>
    </recommendedName>
</protein>
<evidence type="ECO:0000259" key="14">
    <source>
        <dbReference type="PROSITE" id="PS50109"/>
    </source>
</evidence>
<evidence type="ECO:0000256" key="2">
    <source>
        <dbReference type="ARBA" id="ARBA00006402"/>
    </source>
</evidence>
<dbReference type="PROSITE" id="PS50046">
    <property type="entry name" value="PHYTOCHROME_2"/>
    <property type="match status" value="1"/>
</dbReference>
<dbReference type="InterPro" id="IPR003661">
    <property type="entry name" value="HisK_dim/P_dom"/>
</dbReference>
<comment type="caution">
    <text evidence="15">The sequence shown here is derived from an EMBL/GenBank/DDBJ whole genome shotgun (WGS) entry which is preliminary data.</text>
</comment>
<comment type="similarity">
    <text evidence="2">In the N-terminal section; belongs to the phytochrome family.</text>
</comment>
<dbReference type="Pfam" id="PF02518">
    <property type="entry name" value="HATPase_c"/>
    <property type="match status" value="1"/>
</dbReference>
<dbReference type="FunFam" id="3.30.565.10:FF:000006">
    <property type="entry name" value="Sensor histidine kinase WalK"/>
    <property type="match status" value="1"/>
</dbReference>
<feature type="domain" description="Phytochrome chromophore attachment site" evidence="13">
    <location>
        <begin position="145"/>
        <end position="303"/>
    </location>
</feature>
<dbReference type="GO" id="GO:0000155">
    <property type="term" value="F:phosphorelay sensor kinase activity"/>
    <property type="evidence" value="ECO:0007669"/>
    <property type="project" value="InterPro"/>
</dbReference>
<dbReference type="GO" id="GO:0009881">
    <property type="term" value="F:photoreceptor activity"/>
    <property type="evidence" value="ECO:0007669"/>
    <property type="project" value="UniProtKB-KW"/>
</dbReference>
<dbReference type="InterPro" id="IPR043150">
    <property type="entry name" value="Phytochrome_PHY_sf"/>
</dbReference>
<gene>
    <name evidence="15" type="ORF">C7B64_11750</name>
</gene>
<dbReference type="PRINTS" id="PR01033">
    <property type="entry name" value="PHYTOCHROME"/>
</dbReference>
<organism evidence="15 16">
    <name type="scientific">Merismopedia glauca CCAP 1448/3</name>
    <dbReference type="NCBI Taxonomy" id="1296344"/>
    <lineage>
        <taxon>Bacteria</taxon>
        <taxon>Bacillati</taxon>
        <taxon>Cyanobacteriota</taxon>
        <taxon>Cyanophyceae</taxon>
        <taxon>Synechococcales</taxon>
        <taxon>Merismopediaceae</taxon>
        <taxon>Merismopedia</taxon>
    </lineage>
</organism>
<evidence type="ECO:0000256" key="5">
    <source>
        <dbReference type="ARBA" id="ARBA00022543"/>
    </source>
</evidence>
<evidence type="ECO:0000259" key="13">
    <source>
        <dbReference type="PROSITE" id="PS50046"/>
    </source>
</evidence>
<dbReference type="InterPro" id="IPR016132">
    <property type="entry name" value="Phyto_chromo_attachment"/>
</dbReference>
<evidence type="ECO:0000256" key="10">
    <source>
        <dbReference type="ARBA" id="ARBA00022991"/>
    </source>
</evidence>
<dbReference type="SMART" id="SM00388">
    <property type="entry name" value="HisKA"/>
    <property type="match status" value="1"/>
</dbReference>
<evidence type="ECO:0000256" key="7">
    <source>
        <dbReference type="ARBA" id="ARBA00022606"/>
    </source>
</evidence>
<dbReference type="InterPro" id="IPR050351">
    <property type="entry name" value="BphY/WalK/GraS-like"/>
</dbReference>
<comment type="subunit">
    <text evidence="3">Homodimer.</text>
</comment>
<dbReference type="InterPro" id="IPR005467">
    <property type="entry name" value="His_kinase_dom"/>
</dbReference>
<dbReference type="InterPro" id="IPR036097">
    <property type="entry name" value="HisK_dim/P_sf"/>
</dbReference>
<dbReference type="InterPro" id="IPR036890">
    <property type="entry name" value="HATPase_C_sf"/>
</dbReference>
<dbReference type="SUPFAM" id="SSF55781">
    <property type="entry name" value="GAF domain-like"/>
    <property type="match status" value="2"/>
</dbReference>
<dbReference type="Gene3D" id="3.30.450.20">
    <property type="entry name" value="PAS domain"/>
    <property type="match status" value="1"/>
</dbReference>
<reference evidence="15 16" key="2">
    <citation type="submission" date="2018-03" db="EMBL/GenBank/DDBJ databases">
        <title>The ancient ancestry and fast evolution of plastids.</title>
        <authorList>
            <person name="Moore K.R."/>
            <person name="Magnabosco C."/>
            <person name="Momper L."/>
            <person name="Gold D.A."/>
            <person name="Bosak T."/>
            <person name="Fournier G.P."/>
        </authorList>
    </citation>
    <scope>NUCLEOTIDE SEQUENCE [LARGE SCALE GENOMIC DNA]</scope>
    <source>
        <strain evidence="15 16">CCAP 1448/3</strain>
    </source>
</reference>
<dbReference type="CDD" id="cd00082">
    <property type="entry name" value="HisKA"/>
    <property type="match status" value="1"/>
</dbReference>
<dbReference type="Gene3D" id="1.10.287.130">
    <property type="match status" value="1"/>
</dbReference>
<dbReference type="InterPro" id="IPR003018">
    <property type="entry name" value="GAF"/>
</dbReference>
<keyword evidence="9" id="KW-0418">Kinase</keyword>
<dbReference type="GO" id="GO:0009584">
    <property type="term" value="P:detection of visible light"/>
    <property type="evidence" value="ECO:0007669"/>
    <property type="project" value="InterPro"/>
</dbReference>
<dbReference type="EMBL" id="PVWJ01000050">
    <property type="protein sequence ID" value="PSB02752.1"/>
    <property type="molecule type" value="Genomic_DNA"/>
</dbReference>
<dbReference type="InterPro" id="IPR013515">
    <property type="entry name" value="Phytochrome_cen-reg"/>
</dbReference>
<proteinExistence type="inferred from homology"/>
<keyword evidence="16" id="KW-1185">Reference proteome</keyword>
<evidence type="ECO:0000256" key="6">
    <source>
        <dbReference type="ARBA" id="ARBA00022553"/>
    </source>
</evidence>
<dbReference type="Gene3D" id="3.30.565.10">
    <property type="entry name" value="Histidine kinase-like ATPase, C-terminal domain"/>
    <property type="match status" value="1"/>
</dbReference>
<evidence type="ECO:0000256" key="9">
    <source>
        <dbReference type="ARBA" id="ARBA00022777"/>
    </source>
</evidence>
<dbReference type="Pfam" id="PF00512">
    <property type="entry name" value="HisKA"/>
    <property type="match status" value="1"/>
</dbReference>
<dbReference type="Gene3D" id="3.30.450.40">
    <property type="match status" value="1"/>
</dbReference>
<keyword evidence="7" id="KW-0716">Sensory transduction</keyword>
<dbReference type="InterPro" id="IPR029016">
    <property type="entry name" value="GAF-like_dom_sf"/>
</dbReference>
<dbReference type="SUPFAM" id="SSF47384">
    <property type="entry name" value="Homodimeric domain of signal transducing histidine kinase"/>
    <property type="match status" value="1"/>
</dbReference>
<dbReference type="SUPFAM" id="SSF55874">
    <property type="entry name" value="ATPase domain of HSP90 chaperone/DNA topoisomerase II/histidine kinase"/>
    <property type="match status" value="1"/>
</dbReference>
<dbReference type="GO" id="GO:0000156">
    <property type="term" value="F:phosphorelay response regulator activity"/>
    <property type="evidence" value="ECO:0007669"/>
    <property type="project" value="TreeGrafter"/>
</dbReference>
<dbReference type="PROSITE" id="PS50109">
    <property type="entry name" value="HIS_KIN"/>
    <property type="match status" value="1"/>
</dbReference>
<dbReference type="InterPro" id="IPR003594">
    <property type="entry name" value="HATPase_dom"/>
</dbReference>
<dbReference type="InterPro" id="IPR013654">
    <property type="entry name" value="PAS_2"/>
</dbReference>
<keyword evidence="12" id="KW-0675">Receptor</keyword>
<dbReference type="Gene3D" id="3.30.450.270">
    <property type="match status" value="1"/>
</dbReference>
<dbReference type="Pfam" id="PF01590">
    <property type="entry name" value="GAF"/>
    <property type="match status" value="1"/>
</dbReference>
<dbReference type="GO" id="GO:0007234">
    <property type="term" value="P:osmosensory signaling via phosphorelay pathway"/>
    <property type="evidence" value="ECO:0007669"/>
    <property type="project" value="TreeGrafter"/>
</dbReference>
<dbReference type="Proteomes" id="UP000238762">
    <property type="component" value="Unassembled WGS sequence"/>
</dbReference>
<evidence type="ECO:0000256" key="11">
    <source>
        <dbReference type="ARBA" id="ARBA00023136"/>
    </source>
</evidence>
<keyword evidence="11" id="KW-0472">Membrane</keyword>
<dbReference type="PANTHER" id="PTHR42878">
    <property type="entry name" value="TWO-COMPONENT HISTIDINE KINASE"/>
    <property type="match status" value="1"/>
</dbReference>
<keyword evidence="6" id="KW-0597">Phosphoprotein</keyword>
<accession>A0A2T1C3B1</accession>
<dbReference type="GO" id="GO:0006355">
    <property type="term" value="P:regulation of DNA-templated transcription"/>
    <property type="evidence" value="ECO:0007669"/>
    <property type="project" value="InterPro"/>
</dbReference>
<evidence type="ECO:0000256" key="8">
    <source>
        <dbReference type="ARBA" id="ARBA00022679"/>
    </source>
</evidence>
<dbReference type="InterPro" id="IPR035965">
    <property type="entry name" value="PAS-like_dom_sf"/>
</dbReference>
<comment type="catalytic activity">
    <reaction evidence="1">
        <text>ATP + protein L-histidine = ADP + protein N-phospho-L-histidine.</text>
        <dbReference type="EC" id="2.7.13.3"/>
    </reaction>
</comment>
<dbReference type="SMART" id="SM00387">
    <property type="entry name" value="HATPase_c"/>
    <property type="match status" value="1"/>
</dbReference>
<evidence type="ECO:0000313" key="16">
    <source>
        <dbReference type="Proteomes" id="UP000238762"/>
    </source>
</evidence>
<dbReference type="InterPro" id="IPR001294">
    <property type="entry name" value="Phytochrome"/>
</dbReference>
<dbReference type="Pfam" id="PF00360">
    <property type="entry name" value="PHY"/>
    <property type="match status" value="1"/>
</dbReference>
<evidence type="ECO:0000256" key="1">
    <source>
        <dbReference type="ARBA" id="ARBA00000085"/>
    </source>
</evidence>
<dbReference type="GO" id="GO:0030295">
    <property type="term" value="F:protein kinase activator activity"/>
    <property type="evidence" value="ECO:0007669"/>
    <property type="project" value="TreeGrafter"/>
</dbReference>
<dbReference type="EC" id="2.7.13.3" evidence="4"/>
<dbReference type="RefSeq" id="WP_106288845.1">
    <property type="nucleotide sequence ID" value="NZ_CAWNTC010000042.1"/>
</dbReference>
<keyword evidence="10" id="KW-0157">Chromophore</keyword>
<dbReference type="OrthoDB" id="9760752at2"/>
<evidence type="ECO:0000313" key="15">
    <source>
        <dbReference type="EMBL" id="PSB02752.1"/>
    </source>
</evidence>
<evidence type="ECO:0000256" key="12">
    <source>
        <dbReference type="ARBA" id="ARBA00023170"/>
    </source>
</evidence>
<keyword evidence="5" id="KW-0600">Photoreceptor protein</keyword>
<evidence type="ECO:0000256" key="3">
    <source>
        <dbReference type="ARBA" id="ARBA00011738"/>
    </source>
</evidence>
<name>A0A2T1C3B1_9CYAN</name>
<keyword evidence="8" id="KW-0808">Transferase</keyword>
<dbReference type="PANTHER" id="PTHR42878:SF15">
    <property type="entry name" value="BACTERIOPHYTOCHROME"/>
    <property type="match status" value="1"/>
</dbReference>
<dbReference type="AlphaFoldDB" id="A0A2T1C3B1"/>